<accession>A0A8X6S1P1</accession>
<dbReference type="EMBL" id="BMAU01021235">
    <property type="protein sequence ID" value="GFY03148.1"/>
    <property type="molecule type" value="Genomic_DNA"/>
</dbReference>
<evidence type="ECO:0000313" key="3">
    <source>
        <dbReference type="Proteomes" id="UP000887159"/>
    </source>
</evidence>
<sequence>MLLPSFLVHQDATGHHGSVSTKKGYENPPSRVRGRNSLSSFRVQQDTNGQQSSASTENGDEHPPPRGRGSMSLSSFRVHQVATGQQCSGSTEKETNTHLCVYAVGCRCHLSACTKMRPDRRVVPGRKKFDKHPAPCVRGRRRLSSFRVLQDATGQQSSSSTEKGDEHPPSRVRVDIVPRAPRRYQRVELCLDEKSDDDPPPSGCGRMSLSSFRVHQDATGLQSSASTEKGTNTHR</sequence>
<comment type="caution">
    <text evidence="2">The sequence shown here is derived from an EMBL/GenBank/DDBJ whole genome shotgun (WGS) entry which is preliminary data.</text>
</comment>
<feature type="region of interest" description="Disordered" evidence="1">
    <location>
        <begin position="125"/>
        <end position="235"/>
    </location>
</feature>
<feature type="region of interest" description="Disordered" evidence="1">
    <location>
        <begin position="1"/>
        <end position="72"/>
    </location>
</feature>
<reference evidence="2" key="1">
    <citation type="submission" date="2020-08" db="EMBL/GenBank/DDBJ databases">
        <title>Multicomponent nature underlies the extraordinary mechanical properties of spider dragline silk.</title>
        <authorList>
            <person name="Kono N."/>
            <person name="Nakamura H."/>
            <person name="Mori M."/>
            <person name="Yoshida Y."/>
            <person name="Ohtoshi R."/>
            <person name="Malay A.D."/>
            <person name="Moran D.A.P."/>
            <person name="Tomita M."/>
            <person name="Numata K."/>
            <person name="Arakawa K."/>
        </authorList>
    </citation>
    <scope>NUCLEOTIDE SEQUENCE</scope>
</reference>
<evidence type="ECO:0000313" key="2">
    <source>
        <dbReference type="EMBL" id="GFY03148.1"/>
    </source>
</evidence>
<keyword evidence="3" id="KW-1185">Reference proteome</keyword>
<organism evidence="2 3">
    <name type="scientific">Trichonephila clavipes</name>
    <name type="common">Golden silk orbweaver</name>
    <name type="synonym">Nephila clavipes</name>
    <dbReference type="NCBI Taxonomy" id="2585209"/>
    <lineage>
        <taxon>Eukaryota</taxon>
        <taxon>Metazoa</taxon>
        <taxon>Ecdysozoa</taxon>
        <taxon>Arthropoda</taxon>
        <taxon>Chelicerata</taxon>
        <taxon>Arachnida</taxon>
        <taxon>Araneae</taxon>
        <taxon>Araneomorphae</taxon>
        <taxon>Entelegynae</taxon>
        <taxon>Araneoidea</taxon>
        <taxon>Nephilidae</taxon>
        <taxon>Trichonephila</taxon>
    </lineage>
</organism>
<name>A0A8X6S1P1_TRICX</name>
<dbReference type="AlphaFoldDB" id="A0A8X6S1P1"/>
<gene>
    <name evidence="2" type="ORF">TNCV_4587491</name>
</gene>
<evidence type="ECO:0000256" key="1">
    <source>
        <dbReference type="SAM" id="MobiDB-lite"/>
    </source>
</evidence>
<feature type="compositionally biased region" description="Polar residues" evidence="1">
    <location>
        <begin position="36"/>
        <end position="57"/>
    </location>
</feature>
<feature type="compositionally biased region" description="Polar residues" evidence="1">
    <location>
        <begin position="152"/>
        <end position="161"/>
    </location>
</feature>
<feature type="compositionally biased region" description="Polar residues" evidence="1">
    <location>
        <begin position="208"/>
        <end position="235"/>
    </location>
</feature>
<feature type="compositionally biased region" description="Basic and acidic residues" evidence="1">
    <location>
        <begin position="162"/>
        <end position="176"/>
    </location>
</feature>
<dbReference type="Proteomes" id="UP000887159">
    <property type="component" value="Unassembled WGS sequence"/>
</dbReference>
<proteinExistence type="predicted"/>
<protein>
    <submittedName>
        <fullName evidence="2">Uncharacterized protein</fullName>
    </submittedName>
</protein>